<evidence type="ECO:0000259" key="4">
    <source>
        <dbReference type="PROSITE" id="PS01124"/>
    </source>
</evidence>
<keyword evidence="6" id="KW-1185">Reference proteome</keyword>
<feature type="domain" description="HTH araC/xylS-type" evidence="4">
    <location>
        <begin position="249"/>
        <end position="347"/>
    </location>
</feature>
<evidence type="ECO:0000313" key="5">
    <source>
        <dbReference type="EMBL" id="WCT75176.1"/>
    </source>
</evidence>
<accession>A0ABY7TR69</accession>
<dbReference type="Gene3D" id="1.10.10.60">
    <property type="entry name" value="Homeodomain-like"/>
    <property type="match status" value="1"/>
</dbReference>
<dbReference type="PANTHER" id="PTHR47894:SF4">
    <property type="entry name" value="HTH-TYPE TRANSCRIPTIONAL REGULATOR GADX"/>
    <property type="match status" value="1"/>
</dbReference>
<gene>
    <name evidence="5" type="ORF">PQ455_08150</name>
</gene>
<dbReference type="InterPro" id="IPR009057">
    <property type="entry name" value="Homeodomain-like_sf"/>
</dbReference>
<evidence type="ECO:0000256" key="3">
    <source>
        <dbReference type="ARBA" id="ARBA00023163"/>
    </source>
</evidence>
<evidence type="ECO:0000313" key="6">
    <source>
        <dbReference type="Proteomes" id="UP001220395"/>
    </source>
</evidence>
<evidence type="ECO:0000256" key="1">
    <source>
        <dbReference type="ARBA" id="ARBA00023015"/>
    </source>
</evidence>
<dbReference type="PANTHER" id="PTHR47894">
    <property type="entry name" value="HTH-TYPE TRANSCRIPTIONAL REGULATOR GADX"/>
    <property type="match status" value="1"/>
</dbReference>
<name>A0ABY7TR69_9SPHN</name>
<protein>
    <submittedName>
        <fullName evidence="5">AraC family transcriptional regulator ligand-binding domain-containing protein</fullName>
    </submittedName>
</protein>
<reference evidence="5 6" key="1">
    <citation type="submission" date="2023-02" db="EMBL/GenBank/DDBJ databases">
        <title>Genome sequence of Sphingomonas naphthae.</title>
        <authorList>
            <person name="Kim S."/>
            <person name="Heo J."/>
            <person name="Kwon S.-W."/>
        </authorList>
    </citation>
    <scope>NUCLEOTIDE SEQUENCE [LARGE SCALE GENOMIC DNA]</scope>
    <source>
        <strain evidence="5 6">KACC 18716</strain>
    </source>
</reference>
<dbReference type="PROSITE" id="PS01124">
    <property type="entry name" value="HTH_ARAC_FAMILY_2"/>
    <property type="match status" value="1"/>
</dbReference>
<sequence length="354" mass="39886">MGKAAVRDKPAPQPDVFDVVHAHTLRVYPDLVRQLGGDPAELVAQAGMDADRLDEFSVAANYREMVRLTDLTAVALRCPDFGLRLAALQGGAIFGPLGRVMRNSATFGEAMEYVCDHTYAHSLAARIWIERDEAEEETFVGHDILLDRIGNKSQLVEQLMLVGHLAAGQMTGGYARARRVHFRHQPNASIGIYRRHFDCDVLFDQPEDGIVFYERDMARPILEPDPLSLRVATDRIETEFTQQRAPFEVQARGVIMKLLGTDACTHERVAAVLAINPWTLHRRLTAEGSSFQKIKDEVRRDLMLYYLQKTDMGFCRISEKLGFSEQSVMTRRCHTWFGGSPSRVRSQARELANA</sequence>
<keyword evidence="1" id="KW-0805">Transcription regulation</keyword>
<dbReference type="EMBL" id="CP117411">
    <property type="protein sequence ID" value="WCT75176.1"/>
    <property type="molecule type" value="Genomic_DNA"/>
</dbReference>
<evidence type="ECO:0000256" key="2">
    <source>
        <dbReference type="ARBA" id="ARBA00023125"/>
    </source>
</evidence>
<dbReference type="SMART" id="SM00342">
    <property type="entry name" value="HTH_ARAC"/>
    <property type="match status" value="1"/>
</dbReference>
<keyword evidence="2" id="KW-0238">DNA-binding</keyword>
<dbReference type="InterPro" id="IPR018060">
    <property type="entry name" value="HTH_AraC"/>
</dbReference>
<organism evidence="5 6">
    <name type="scientific">Sphingomonas naphthae</name>
    <dbReference type="NCBI Taxonomy" id="1813468"/>
    <lineage>
        <taxon>Bacteria</taxon>
        <taxon>Pseudomonadati</taxon>
        <taxon>Pseudomonadota</taxon>
        <taxon>Alphaproteobacteria</taxon>
        <taxon>Sphingomonadales</taxon>
        <taxon>Sphingomonadaceae</taxon>
        <taxon>Sphingomonas</taxon>
    </lineage>
</organism>
<dbReference type="Pfam" id="PF12625">
    <property type="entry name" value="Arabinose_bd"/>
    <property type="match status" value="1"/>
</dbReference>
<keyword evidence="3" id="KW-0804">Transcription</keyword>
<proteinExistence type="predicted"/>
<dbReference type="InterPro" id="IPR032687">
    <property type="entry name" value="AraC-type_N"/>
</dbReference>
<dbReference type="SUPFAM" id="SSF46689">
    <property type="entry name" value="Homeodomain-like"/>
    <property type="match status" value="1"/>
</dbReference>
<dbReference type="RefSeq" id="WP_273690787.1">
    <property type="nucleotide sequence ID" value="NZ_CP117411.1"/>
</dbReference>
<dbReference type="Pfam" id="PF12833">
    <property type="entry name" value="HTH_18"/>
    <property type="match status" value="1"/>
</dbReference>
<dbReference type="Proteomes" id="UP001220395">
    <property type="component" value="Chromosome"/>
</dbReference>